<dbReference type="GO" id="GO:0005615">
    <property type="term" value="C:extracellular space"/>
    <property type="evidence" value="ECO:0007669"/>
    <property type="project" value="TreeGrafter"/>
</dbReference>
<organism evidence="5 6">
    <name type="scientific">Stomoxys calcitrans</name>
    <name type="common">Stable fly</name>
    <name type="synonym">Conops calcitrans</name>
    <dbReference type="NCBI Taxonomy" id="35570"/>
    <lineage>
        <taxon>Eukaryota</taxon>
        <taxon>Metazoa</taxon>
        <taxon>Ecdysozoa</taxon>
        <taxon>Arthropoda</taxon>
        <taxon>Hexapoda</taxon>
        <taxon>Insecta</taxon>
        <taxon>Pterygota</taxon>
        <taxon>Neoptera</taxon>
        <taxon>Endopterygota</taxon>
        <taxon>Diptera</taxon>
        <taxon>Brachycera</taxon>
        <taxon>Muscomorpha</taxon>
        <taxon>Muscoidea</taxon>
        <taxon>Muscidae</taxon>
        <taxon>Stomoxys</taxon>
    </lineage>
</organism>
<feature type="signal peptide" evidence="4">
    <location>
        <begin position="1"/>
        <end position="21"/>
    </location>
</feature>
<keyword evidence="2" id="KW-0090">Biological rhythms</keyword>
<evidence type="ECO:0000256" key="4">
    <source>
        <dbReference type="SAM" id="SignalP"/>
    </source>
</evidence>
<keyword evidence="6" id="KW-1185">Reference proteome</keyword>
<evidence type="ECO:0000313" key="5">
    <source>
        <dbReference type="EnsemblMetazoa" id="SCAU015701-PD"/>
    </source>
</evidence>
<comment type="similarity">
    <text evidence="3">Belongs to the TO family.</text>
</comment>
<dbReference type="VEuPathDB" id="VectorBase:SCAU015701"/>
<evidence type="ECO:0000256" key="1">
    <source>
        <dbReference type="ARBA" id="ARBA00022729"/>
    </source>
</evidence>
<proteinExistence type="inferred from homology"/>
<protein>
    <recommendedName>
        <fullName evidence="7">Hemolymph juvenile hormone binding protein</fullName>
    </recommendedName>
</protein>
<sequence length="249" mass="27763">MFKSVLACITIMGVLLECHSGELPSDIVKCKAGDNECVRDRTTEVFKKFPKGNPAFGLPNISVLSLKNITVAKAKAGSPTQLNFKFLDLTVYGMERAITVNTTGWTKQPKTIEMFSYVDFVKMEGVYETNGKILLLTLNGKGNGVVELINCTVHTKLRFDFEQRNDGKRYAQASKLKAVVTPEKMVIKMENLVNGNKELTDTLNSVLNENWLDIWNELSDGIGKAISLVFKNGLNSVLNELSYDDFYSE</sequence>
<dbReference type="KEGG" id="scac:106091280"/>
<dbReference type="PANTHER" id="PTHR11008:SF32">
    <property type="entry name" value="CIRCADIAN CLOCK-CONTROLLED PROTEIN DAYWAKE-RELATED"/>
    <property type="match status" value="1"/>
</dbReference>
<evidence type="ECO:0000313" key="6">
    <source>
        <dbReference type="Proteomes" id="UP000095300"/>
    </source>
</evidence>
<keyword evidence="1 4" id="KW-0732">Signal</keyword>
<dbReference type="SMART" id="SM00700">
    <property type="entry name" value="JHBP"/>
    <property type="match status" value="1"/>
</dbReference>
<dbReference type="Gene3D" id="3.15.10.30">
    <property type="entry name" value="Haemolymph juvenile hormone binding protein"/>
    <property type="match status" value="1"/>
</dbReference>
<gene>
    <name evidence="5" type="primary">106091280</name>
</gene>
<evidence type="ECO:0000256" key="3">
    <source>
        <dbReference type="ARBA" id="ARBA00060902"/>
    </source>
</evidence>
<accession>A0A1I8QBT2</accession>
<dbReference type="AlphaFoldDB" id="A0A1I8QBT2"/>
<evidence type="ECO:0008006" key="7">
    <source>
        <dbReference type="Google" id="ProtNLM"/>
    </source>
</evidence>
<dbReference type="FunFam" id="3.15.10.30:FF:000001">
    <property type="entry name" value="Takeout-like protein 1"/>
    <property type="match status" value="1"/>
</dbReference>
<dbReference type="Pfam" id="PF06585">
    <property type="entry name" value="JHBP"/>
    <property type="match status" value="1"/>
</dbReference>
<reference evidence="5" key="1">
    <citation type="submission" date="2020-05" db="UniProtKB">
        <authorList>
            <consortium name="EnsemblMetazoa"/>
        </authorList>
    </citation>
    <scope>IDENTIFICATION</scope>
    <source>
        <strain evidence="5">USDA</strain>
    </source>
</reference>
<dbReference type="GO" id="GO:0007623">
    <property type="term" value="P:circadian rhythm"/>
    <property type="evidence" value="ECO:0007669"/>
    <property type="project" value="UniProtKB-ARBA"/>
</dbReference>
<feature type="chain" id="PRO_5009328049" description="Hemolymph juvenile hormone binding protein" evidence="4">
    <location>
        <begin position="22"/>
        <end position="249"/>
    </location>
</feature>
<name>A0A1I8QBT2_STOCA</name>
<dbReference type="InterPro" id="IPR010562">
    <property type="entry name" value="Haemolymph_juvenile_hormone-bd"/>
</dbReference>
<dbReference type="PANTHER" id="PTHR11008">
    <property type="entry name" value="PROTEIN TAKEOUT-LIKE PROTEIN"/>
    <property type="match status" value="1"/>
</dbReference>
<dbReference type="Proteomes" id="UP000095300">
    <property type="component" value="Unassembled WGS sequence"/>
</dbReference>
<evidence type="ECO:0000256" key="2">
    <source>
        <dbReference type="ARBA" id="ARBA00023108"/>
    </source>
</evidence>
<dbReference type="EnsemblMetazoa" id="SCAU015701-RD">
    <property type="protein sequence ID" value="SCAU015701-PD"/>
    <property type="gene ID" value="SCAU015701"/>
</dbReference>
<dbReference type="InterPro" id="IPR038606">
    <property type="entry name" value="To_sf"/>
</dbReference>